<keyword evidence="2" id="KW-1003">Cell membrane</keyword>
<keyword evidence="4 6" id="KW-1133">Transmembrane helix</keyword>
<feature type="domain" description="TraD/TraG TraM recognition site" evidence="7">
    <location>
        <begin position="429"/>
        <end position="548"/>
    </location>
</feature>
<evidence type="ECO:0000313" key="8">
    <source>
        <dbReference type="EMBL" id="KJL39028.1"/>
    </source>
</evidence>
<dbReference type="Pfam" id="PF12696">
    <property type="entry name" value="TraG-D_C"/>
    <property type="match status" value="1"/>
</dbReference>
<feature type="transmembrane region" description="Helical" evidence="6">
    <location>
        <begin position="78"/>
        <end position="99"/>
    </location>
</feature>
<evidence type="ECO:0000313" key="9">
    <source>
        <dbReference type="Proteomes" id="UP000033451"/>
    </source>
</evidence>
<dbReference type="SUPFAM" id="SSF52540">
    <property type="entry name" value="P-loop containing nucleoside triphosphate hydrolases"/>
    <property type="match status" value="1"/>
</dbReference>
<evidence type="ECO:0000256" key="4">
    <source>
        <dbReference type="ARBA" id="ARBA00022989"/>
    </source>
</evidence>
<dbReference type="GO" id="GO:0005886">
    <property type="term" value="C:plasma membrane"/>
    <property type="evidence" value="ECO:0007669"/>
    <property type="project" value="UniProtKB-SubCell"/>
</dbReference>
<feature type="transmembrane region" description="Helical" evidence="6">
    <location>
        <begin position="20"/>
        <end position="43"/>
    </location>
</feature>
<evidence type="ECO:0000256" key="6">
    <source>
        <dbReference type="SAM" id="Phobius"/>
    </source>
</evidence>
<dbReference type="InterPro" id="IPR027417">
    <property type="entry name" value="P-loop_NTPase"/>
</dbReference>
<proteinExistence type="predicted"/>
<dbReference type="AlphaFoldDB" id="A0A0F0LWT3"/>
<dbReference type="EMBL" id="JYIY01000059">
    <property type="protein sequence ID" value="KJL39028.1"/>
    <property type="molecule type" value="Genomic_DNA"/>
</dbReference>
<dbReference type="PATRIC" id="fig|400772.4.peg.636"/>
<dbReference type="InterPro" id="IPR051539">
    <property type="entry name" value="T4SS-coupling_protein"/>
</dbReference>
<dbReference type="PANTHER" id="PTHR37937">
    <property type="entry name" value="CONJUGATIVE TRANSFER: DNA TRANSPORT"/>
    <property type="match status" value="1"/>
</dbReference>
<dbReference type="RefSeq" id="WP_045246588.1">
    <property type="nucleotide sequence ID" value="NZ_JYIY01000059.1"/>
</dbReference>
<evidence type="ECO:0000256" key="3">
    <source>
        <dbReference type="ARBA" id="ARBA00022692"/>
    </source>
</evidence>
<reference evidence="8 9" key="1">
    <citation type="submission" date="2015-02" db="EMBL/GenBank/DDBJ databases">
        <title>Draft genome sequences of ten Microbacterium spp. with emphasis on heavy metal contaminated environments.</title>
        <authorList>
            <person name="Corretto E."/>
        </authorList>
    </citation>
    <scope>NUCLEOTIDE SEQUENCE [LARGE SCALE GENOMIC DNA]</scope>
    <source>
        <strain evidence="8 9">DSM 18659</strain>
    </source>
</reference>
<dbReference type="Proteomes" id="UP000033451">
    <property type="component" value="Unassembled WGS sequence"/>
</dbReference>
<name>A0A0F0LWT3_9MICO</name>
<keyword evidence="9" id="KW-1185">Reference proteome</keyword>
<gene>
    <name evidence="8" type="ORF">RR49_00602</name>
</gene>
<evidence type="ECO:0000256" key="2">
    <source>
        <dbReference type="ARBA" id="ARBA00022475"/>
    </source>
</evidence>
<comment type="caution">
    <text evidence="8">The sequence shown here is derived from an EMBL/GenBank/DDBJ whole genome shotgun (WGS) entry which is preliminary data.</text>
</comment>
<organism evidence="8 9">
    <name type="scientific">Microbacterium ginsengisoli</name>
    <dbReference type="NCBI Taxonomy" id="400772"/>
    <lineage>
        <taxon>Bacteria</taxon>
        <taxon>Bacillati</taxon>
        <taxon>Actinomycetota</taxon>
        <taxon>Actinomycetes</taxon>
        <taxon>Micrococcales</taxon>
        <taxon>Microbacteriaceae</taxon>
        <taxon>Microbacterium</taxon>
    </lineage>
</organism>
<accession>A0A0F0LWT3</accession>
<evidence type="ECO:0000256" key="5">
    <source>
        <dbReference type="ARBA" id="ARBA00023136"/>
    </source>
</evidence>
<dbReference type="InterPro" id="IPR032689">
    <property type="entry name" value="TraG-D_C"/>
</dbReference>
<dbReference type="STRING" id="400772.RR49_00602"/>
<sequence length="603" mass="63342">MTSSSPRAGAFGDELTNLALGALIGAMLLAGALRFAGSIAAFVTGAPQPAAGLEAGVGVVFHADDPGSALGSASLSPVAYWITAALLLAAIGTAAWFIWRWVRELGKRTKADPNRIEGIADARDVQRAASERDLLRRATTLRPSLTEPKPEEVGYLLGTSRGKRVWTSVEDSILLIGPPRSGKGANIVINTILDAPGAVITTSTRPDNLTATLRARQSHGGPVSVFDPQHLAEGVPAGLRWSPIRGCEVPLTAMIRGTGLAAGTGLSGPSVENGGFWEGKTRTALQALLHAAALDHRQPAELFRWTLDPAAAADAVSILASHPHAATGWAESLDGMLQSDPRTRDSIWQGVSLSLASLADPRVLEAVSPSEDEQFDPEAFLRGSGTLYLLATGAGAGASSSLVAAFIEDLVETARRIAARSPGARLDPPVLLALDEIGNLAPLPSLPVLMAEGGGTGLTVMPVFQSLAQARGRWGDDAATAMWDASITKIVLGGGTDTRHLQDISTLIGERDETTDSVTIGERGLRSNQRSIRRVPIMKVEDIRTLPQGTSLVLLRSAPPIITTMRYWLHRPEAETLLAQRAEVEAIMRPGTAGIGEATVTDD</sequence>
<evidence type="ECO:0000259" key="7">
    <source>
        <dbReference type="Pfam" id="PF12696"/>
    </source>
</evidence>
<dbReference type="Gene3D" id="3.40.50.300">
    <property type="entry name" value="P-loop containing nucleotide triphosphate hydrolases"/>
    <property type="match status" value="1"/>
</dbReference>
<dbReference type="CDD" id="cd01127">
    <property type="entry name" value="TrwB_TraG_TraD_VirD4"/>
    <property type="match status" value="1"/>
</dbReference>
<keyword evidence="3 6" id="KW-0812">Transmembrane</keyword>
<evidence type="ECO:0000256" key="1">
    <source>
        <dbReference type="ARBA" id="ARBA00004651"/>
    </source>
</evidence>
<keyword evidence="5 6" id="KW-0472">Membrane</keyword>
<dbReference type="OrthoDB" id="226701at2"/>
<protein>
    <submittedName>
        <fullName evidence="8">Type IV secretory system Conjugative DNA transfer</fullName>
    </submittedName>
</protein>
<comment type="subcellular location">
    <subcellularLocation>
        <location evidence="1">Cell membrane</location>
        <topology evidence="1">Multi-pass membrane protein</topology>
    </subcellularLocation>
</comment>
<dbReference type="PANTHER" id="PTHR37937:SF1">
    <property type="entry name" value="CONJUGATIVE TRANSFER: DNA TRANSPORT"/>
    <property type="match status" value="1"/>
</dbReference>